<keyword evidence="7 10" id="KW-1133">Transmembrane helix</keyword>
<dbReference type="Proteomes" id="UP000824109">
    <property type="component" value="Unassembled WGS sequence"/>
</dbReference>
<feature type="transmembrane region" description="Helical" evidence="10">
    <location>
        <begin position="408"/>
        <end position="429"/>
    </location>
</feature>
<proteinExistence type="inferred from homology"/>
<feature type="transmembrane region" description="Helical" evidence="10">
    <location>
        <begin position="383"/>
        <end position="402"/>
    </location>
</feature>
<evidence type="ECO:0000256" key="4">
    <source>
        <dbReference type="ARBA" id="ARBA00022448"/>
    </source>
</evidence>
<feature type="transmembrane region" description="Helical" evidence="10">
    <location>
        <begin position="84"/>
        <end position="106"/>
    </location>
</feature>
<dbReference type="GO" id="GO:0005886">
    <property type="term" value="C:plasma membrane"/>
    <property type="evidence" value="ECO:0007669"/>
    <property type="project" value="UniProtKB-SubCell"/>
</dbReference>
<dbReference type="GO" id="GO:0042910">
    <property type="term" value="F:xenobiotic transmembrane transporter activity"/>
    <property type="evidence" value="ECO:0007669"/>
    <property type="project" value="InterPro"/>
</dbReference>
<dbReference type="PROSITE" id="PS51257">
    <property type="entry name" value="PROKAR_LIPOPROTEIN"/>
    <property type="match status" value="1"/>
</dbReference>
<evidence type="ECO:0000256" key="2">
    <source>
        <dbReference type="ARBA" id="ARBA00008417"/>
    </source>
</evidence>
<keyword evidence="9" id="KW-0046">Antibiotic resistance</keyword>
<feature type="transmembrane region" description="Helical" evidence="10">
    <location>
        <begin position="261"/>
        <end position="281"/>
    </location>
</feature>
<keyword evidence="6 10" id="KW-0812">Transmembrane</keyword>
<dbReference type="EMBL" id="DVNB01000038">
    <property type="protein sequence ID" value="HIU56897.1"/>
    <property type="molecule type" value="Genomic_DNA"/>
</dbReference>
<feature type="transmembrane region" description="Helical" evidence="10">
    <location>
        <begin position="227"/>
        <end position="255"/>
    </location>
</feature>
<comment type="caution">
    <text evidence="11">The sequence shown here is derived from an EMBL/GenBank/DDBJ whole genome shotgun (WGS) entry which is preliminary data.</text>
</comment>
<dbReference type="InterPro" id="IPR048279">
    <property type="entry name" value="MdtK-like"/>
</dbReference>
<keyword evidence="8 10" id="KW-0472">Membrane</keyword>
<evidence type="ECO:0000256" key="10">
    <source>
        <dbReference type="SAM" id="Phobius"/>
    </source>
</evidence>
<dbReference type="AlphaFoldDB" id="A0A9D1MAW8"/>
<evidence type="ECO:0000256" key="7">
    <source>
        <dbReference type="ARBA" id="ARBA00022989"/>
    </source>
</evidence>
<dbReference type="InterPro" id="IPR002528">
    <property type="entry name" value="MATE_fam"/>
</dbReference>
<dbReference type="InterPro" id="IPR045070">
    <property type="entry name" value="MATE_MepA-like"/>
</dbReference>
<feature type="transmembrane region" description="Helical" evidence="10">
    <location>
        <begin position="12"/>
        <end position="30"/>
    </location>
</feature>
<dbReference type="PANTHER" id="PTHR43823">
    <property type="entry name" value="SPORULATION PROTEIN YKVU"/>
    <property type="match status" value="1"/>
</dbReference>
<keyword evidence="4" id="KW-0813">Transport</keyword>
<dbReference type="InterPro" id="IPR051327">
    <property type="entry name" value="MATE_MepA_subfamily"/>
</dbReference>
<sequence length="440" mass="45973">MKIRGALKEFSKYASLNVMGMIGLSCYILADTFFVSKGLGANGLAALNLAIPIYSFIHGSGLMVGMGGGIKYSVLRSRGGSGTVFTNAIYLAAVLAAVFVLIGLFFTEGILTLFGAEGTVLNMSVTYLRVLLLFAPAFIANNLILCFVRNDGAPQLSMAAMITGSLSNVVLDWVFIFPCGMGIFGAAFATGLAPIISMAILSVHFIKKRNGFRIVKTAPEPRLCVGILSGGVPSLVTEVSSGIVIIVFNAIIMGLEGNIGVAAYGVIANISLVVIAVYTGIAQGIQPILSRSCGEGNVGDMRAVLRYALIAMLAVSAAVYSAVAFGAPGIAAVFNSEGDPALQSIAEYGMRLYFTACPFAGFNVVISAYFTSTEAPLPAHIISLLRGFIVIIPAAFLLAFAAGMTGVWLAFPVTEMIVCGAGAVFYSGITRKHRSLNERG</sequence>
<comment type="subcellular location">
    <subcellularLocation>
        <location evidence="1">Cell membrane</location>
        <topology evidence="1">Multi-pass membrane protein</topology>
    </subcellularLocation>
</comment>
<feature type="transmembrane region" description="Helical" evidence="10">
    <location>
        <begin position="183"/>
        <end position="206"/>
    </location>
</feature>
<evidence type="ECO:0000256" key="8">
    <source>
        <dbReference type="ARBA" id="ARBA00023136"/>
    </source>
</evidence>
<dbReference type="PANTHER" id="PTHR43823:SF3">
    <property type="entry name" value="MULTIDRUG EXPORT PROTEIN MEPA"/>
    <property type="match status" value="1"/>
</dbReference>
<evidence type="ECO:0000256" key="1">
    <source>
        <dbReference type="ARBA" id="ARBA00004651"/>
    </source>
</evidence>
<evidence type="ECO:0000313" key="12">
    <source>
        <dbReference type="Proteomes" id="UP000824109"/>
    </source>
</evidence>
<gene>
    <name evidence="11" type="ORF">IAA61_03665</name>
</gene>
<evidence type="ECO:0000256" key="5">
    <source>
        <dbReference type="ARBA" id="ARBA00022475"/>
    </source>
</evidence>
<dbReference type="CDD" id="cd13143">
    <property type="entry name" value="MATE_MepA_like"/>
    <property type="match status" value="1"/>
</dbReference>
<feature type="transmembrane region" description="Helical" evidence="10">
    <location>
        <begin position="307"/>
        <end position="332"/>
    </location>
</feature>
<reference evidence="11" key="2">
    <citation type="journal article" date="2021" name="PeerJ">
        <title>Extensive microbial diversity within the chicken gut microbiome revealed by metagenomics and culture.</title>
        <authorList>
            <person name="Gilroy R."/>
            <person name="Ravi A."/>
            <person name="Getino M."/>
            <person name="Pursley I."/>
            <person name="Horton D.L."/>
            <person name="Alikhan N.F."/>
            <person name="Baker D."/>
            <person name="Gharbi K."/>
            <person name="Hall N."/>
            <person name="Watson M."/>
            <person name="Adriaenssens E.M."/>
            <person name="Foster-Nyarko E."/>
            <person name="Jarju S."/>
            <person name="Secka A."/>
            <person name="Antonio M."/>
            <person name="Oren A."/>
            <person name="Chaudhuri R.R."/>
            <person name="La Ragione R."/>
            <person name="Hildebrand F."/>
            <person name="Pallen M.J."/>
        </authorList>
    </citation>
    <scope>NUCLEOTIDE SEQUENCE</scope>
    <source>
        <strain evidence="11">USAMLcec3-3695</strain>
    </source>
</reference>
<accession>A0A9D1MAW8</accession>
<evidence type="ECO:0000256" key="9">
    <source>
        <dbReference type="ARBA" id="ARBA00023251"/>
    </source>
</evidence>
<keyword evidence="5" id="KW-1003">Cell membrane</keyword>
<comment type="similarity">
    <text evidence="2">Belongs to the multi antimicrobial extrusion (MATE) (TC 2.A.66.1) family. MepA subfamily.</text>
</comment>
<evidence type="ECO:0000256" key="3">
    <source>
        <dbReference type="ARBA" id="ARBA00022106"/>
    </source>
</evidence>
<dbReference type="Pfam" id="PF01554">
    <property type="entry name" value="MatE"/>
    <property type="match status" value="2"/>
</dbReference>
<reference evidence="11" key="1">
    <citation type="submission" date="2020-10" db="EMBL/GenBank/DDBJ databases">
        <authorList>
            <person name="Gilroy R."/>
        </authorList>
    </citation>
    <scope>NUCLEOTIDE SEQUENCE</scope>
    <source>
        <strain evidence="11">USAMLcec3-3695</strain>
    </source>
</reference>
<feature type="transmembrane region" description="Helical" evidence="10">
    <location>
        <begin position="352"/>
        <end position="371"/>
    </location>
</feature>
<dbReference type="PIRSF" id="PIRSF006603">
    <property type="entry name" value="DinF"/>
    <property type="match status" value="1"/>
</dbReference>
<organism evidence="11 12">
    <name type="scientific">Candidatus Ornithomonoglobus merdipullorum</name>
    <dbReference type="NCBI Taxonomy" id="2840895"/>
    <lineage>
        <taxon>Bacteria</taxon>
        <taxon>Bacillati</taxon>
        <taxon>Bacillota</taxon>
        <taxon>Clostridia</taxon>
        <taxon>Candidatus Ornithomonoglobus</taxon>
    </lineage>
</organism>
<feature type="transmembrane region" description="Helical" evidence="10">
    <location>
        <begin position="126"/>
        <end position="147"/>
    </location>
</feature>
<feature type="transmembrane region" description="Helical" evidence="10">
    <location>
        <begin position="159"/>
        <end position="177"/>
    </location>
</feature>
<protein>
    <recommendedName>
        <fullName evidence="3">Multidrug export protein MepA</fullName>
    </recommendedName>
</protein>
<dbReference type="GO" id="GO:0015297">
    <property type="term" value="F:antiporter activity"/>
    <property type="evidence" value="ECO:0007669"/>
    <property type="project" value="InterPro"/>
</dbReference>
<dbReference type="GO" id="GO:0046677">
    <property type="term" value="P:response to antibiotic"/>
    <property type="evidence" value="ECO:0007669"/>
    <property type="project" value="UniProtKB-KW"/>
</dbReference>
<evidence type="ECO:0000256" key="6">
    <source>
        <dbReference type="ARBA" id="ARBA00022692"/>
    </source>
</evidence>
<name>A0A9D1MAW8_9FIRM</name>
<evidence type="ECO:0000313" key="11">
    <source>
        <dbReference type="EMBL" id="HIU56897.1"/>
    </source>
</evidence>
<feature type="transmembrane region" description="Helical" evidence="10">
    <location>
        <begin position="50"/>
        <end position="72"/>
    </location>
</feature>